<sequence length="319" mass="36499">MAIKLGVSACVIGEKVRFDTGHKRSHFVSEELQPFVEYVPVCPEMAIGMGTPRPTIRLLDRGEEIGVRLVETKDSEIDHTDKMMAFSESTAERLASMELCGYVVCAKSPTCGMERVKIYRENGHVASEKIGVGLYTQALIKRMPWLPIEEDGRLNDPVLKENFVFRVFALHDLYQSVASGITRKAIIDFHSRYKLVLMAHSPTSYKALGSFVARIAEHDINAFFYEYRTLFMQAIAHRASRKNNTNVLMHLQGYFKRDLNKNQKAELAKLIESYRKGNMPLLAPLTLINHHLQQNPDDYLRKQSYLNPYPESLRLRYGL</sequence>
<feature type="domain" description="DUF1722" evidence="1">
    <location>
        <begin position="194"/>
        <end position="310"/>
    </location>
</feature>
<dbReference type="RefSeq" id="WP_274139427.1">
    <property type="nucleotide sequence ID" value="NZ_JAJUBB010000001.1"/>
</dbReference>
<dbReference type="PANTHER" id="PTHR30087">
    <property type="entry name" value="INNER MEMBRANE PROTEIN"/>
    <property type="match status" value="1"/>
</dbReference>
<protein>
    <submittedName>
        <fullName evidence="2">DUF1722 domain-containing protein</fullName>
    </submittedName>
</protein>
<evidence type="ECO:0000313" key="2">
    <source>
        <dbReference type="EMBL" id="MDD1779635.1"/>
    </source>
</evidence>
<dbReference type="PIRSF" id="PIRSF037004">
    <property type="entry name" value="UCP037004"/>
    <property type="match status" value="1"/>
</dbReference>
<dbReference type="Pfam" id="PF04463">
    <property type="entry name" value="2-thiour_desulf"/>
    <property type="match status" value="1"/>
</dbReference>
<accession>A0ABT5QF74</accession>
<organism evidence="2 3">
    <name type="scientific">Enterovibrio qingdaonensis</name>
    <dbReference type="NCBI Taxonomy" id="2899818"/>
    <lineage>
        <taxon>Bacteria</taxon>
        <taxon>Pseudomonadati</taxon>
        <taxon>Pseudomonadota</taxon>
        <taxon>Gammaproteobacteria</taxon>
        <taxon>Vibrionales</taxon>
        <taxon>Vibrionaceae</taxon>
        <taxon>Enterovibrio</taxon>
    </lineage>
</organism>
<keyword evidence="3" id="KW-1185">Reference proteome</keyword>
<comment type="caution">
    <text evidence="2">The sequence shown here is derived from an EMBL/GenBank/DDBJ whole genome shotgun (WGS) entry which is preliminary data.</text>
</comment>
<evidence type="ECO:0000313" key="3">
    <source>
        <dbReference type="Proteomes" id="UP001149821"/>
    </source>
</evidence>
<dbReference type="InterPro" id="IPR017087">
    <property type="entry name" value="UCP037004"/>
</dbReference>
<dbReference type="Proteomes" id="UP001149821">
    <property type="component" value="Unassembled WGS sequence"/>
</dbReference>
<dbReference type="PANTHER" id="PTHR30087:SF0">
    <property type="entry name" value="INNER MEMBRANE PROTEIN"/>
    <property type="match status" value="1"/>
</dbReference>
<dbReference type="Pfam" id="PF08349">
    <property type="entry name" value="DUF1722"/>
    <property type="match status" value="1"/>
</dbReference>
<gene>
    <name evidence="2" type="ORF">LRP49_00375</name>
</gene>
<proteinExistence type="predicted"/>
<evidence type="ECO:0000259" key="1">
    <source>
        <dbReference type="Pfam" id="PF08349"/>
    </source>
</evidence>
<dbReference type="InterPro" id="IPR007553">
    <property type="entry name" value="2-thiour_desulf"/>
</dbReference>
<name>A0ABT5QF74_9GAMM</name>
<dbReference type="EMBL" id="JAJUBB010000001">
    <property type="protein sequence ID" value="MDD1779635.1"/>
    <property type="molecule type" value="Genomic_DNA"/>
</dbReference>
<dbReference type="InterPro" id="IPR013560">
    <property type="entry name" value="DUF1722"/>
</dbReference>
<reference evidence="2" key="1">
    <citation type="submission" date="2021-12" db="EMBL/GenBank/DDBJ databases">
        <title>Enterovibrio ZSDZ35 sp. nov. and Enterovibrio ZSDZ42 sp. nov., isolated from coastal seawater in Qingdao.</title>
        <authorList>
            <person name="Zhang P."/>
        </authorList>
    </citation>
    <scope>NUCLEOTIDE SEQUENCE</scope>
    <source>
        <strain evidence="2">ZSDZ35</strain>
    </source>
</reference>